<dbReference type="OrthoDB" id="2906425at2759"/>
<evidence type="ECO:0000256" key="2">
    <source>
        <dbReference type="ARBA" id="ARBA00005543"/>
    </source>
</evidence>
<reference evidence="7 8" key="1">
    <citation type="submission" date="2019-04" db="EMBL/GenBank/DDBJ databases">
        <title>Friends and foes A comparative genomics study of 23 Aspergillus species from section Flavi.</title>
        <authorList>
            <consortium name="DOE Joint Genome Institute"/>
            <person name="Kjaerbolling I."/>
            <person name="Vesth T."/>
            <person name="Frisvad J.C."/>
            <person name="Nybo J.L."/>
            <person name="Theobald S."/>
            <person name="Kildgaard S."/>
            <person name="Isbrandt T."/>
            <person name="Kuo A."/>
            <person name="Sato A."/>
            <person name="Lyhne E.K."/>
            <person name="Kogle M.E."/>
            <person name="Wiebenga A."/>
            <person name="Kun R.S."/>
            <person name="Lubbers R.J."/>
            <person name="Makela M.R."/>
            <person name="Barry K."/>
            <person name="Chovatia M."/>
            <person name="Clum A."/>
            <person name="Daum C."/>
            <person name="Haridas S."/>
            <person name="He G."/>
            <person name="LaButti K."/>
            <person name="Lipzen A."/>
            <person name="Mondo S."/>
            <person name="Riley R."/>
            <person name="Salamov A."/>
            <person name="Simmons B.A."/>
            <person name="Magnuson J.K."/>
            <person name="Henrissat B."/>
            <person name="Mortensen U.H."/>
            <person name="Larsen T.O."/>
            <person name="Devries R.P."/>
            <person name="Grigoriev I.V."/>
            <person name="Machida M."/>
            <person name="Baker S.E."/>
            <person name="Andersen M.R."/>
        </authorList>
    </citation>
    <scope>NUCLEOTIDE SEQUENCE [LARGE SCALE GENOMIC DNA]</scope>
    <source>
        <strain evidence="7 8">IBT 18842</strain>
    </source>
</reference>
<dbReference type="GO" id="GO:0005739">
    <property type="term" value="C:mitochondrion"/>
    <property type="evidence" value="ECO:0007669"/>
    <property type="project" value="UniProtKB-SubCell"/>
</dbReference>
<comment type="similarity">
    <text evidence="2">Belongs to the AIM9 family.</text>
</comment>
<dbReference type="InterPro" id="IPR051035">
    <property type="entry name" value="Mito_inheritance_9"/>
</dbReference>
<evidence type="ECO:0000256" key="4">
    <source>
        <dbReference type="ARBA" id="ARBA00022946"/>
    </source>
</evidence>
<dbReference type="PANTHER" id="PTHR36091">
    <property type="entry name" value="ALTERED INHERITANCE OF MITOCHONDRIA PROTEIN 9, MITOCHONDRIAL"/>
    <property type="match status" value="1"/>
</dbReference>
<gene>
    <name evidence="7" type="ORF">BDV25DRAFT_128697</name>
</gene>
<evidence type="ECO:0000256" key="6">
    <source>
        <dbReference type="ARBA" id="ARBA00031849"/>
    </source>
</evidence>
<dbReference type="SUPFAM" id="SSF56112">
    <property type="entry name" value="Protein kinase-like (PK-like)"/>
    <property type="match status" value="1"/>
</dbReference>
<dbReference type="Gene3D" id="3.90.1200.10">
    <property type="match status" value="1"/>
</dbReference>
<dbReference type="EMBL" id="ML742069">
    <property type="protein sequence ID" value="KAE8151530.1"/>
    <property type="molecule type" value="Genomic_DNA"/>
</dbReference>
<organism evidence="7 8">
    <name type="scientific">Aspergillus avenaceus</name>
    <dbReference type="NCBI Taxonomy" id="36643"/>
    <lineage>
        <taxon>Eukaryota</taxon>
        <taxon>Fungi</taxon>
        <taxon>Dikarya</taxon>
        <taxon>Ascomycota</taxon>
        <taxon>Pezizomycotina</taxon>
        <taxon>Eurotiomycetes</taxon>
        <taxon>Eurotiomycetidae</taxon>
        <taxon>Eurotiales</taxon>
        <taxon>Aspergillaceae</taxon>
        <taxon>Aspergillus</taxon>
        <taxon>Aspergillus subgen. Circumdati</taxon>
    </lineage>
</organism>
<keyword evidence="4" id="KW-0809">Transit peptide</keyword>
<sequence>MLPRRRFHVRSSTVYATVFRQSRTTCRSIVNMDWFRRWNWGQSHPPPSSTPAQPQSRIPIAIGHGVSEVDCNDEEILHQYTSGRWLWGEKEQLSRRYVKFNLAELLRIAIAVTKSETCVQVQKLPEGNFSKVFLITMNDEKQVIAKLPNPNAGRPHFTTASEVATIDFVRNVLDIPTPQVYAWSSSTDNPVGAEYIIMERSRGLELSKLWDQLPGSEKFQIVRQLVGFEKALTSSPFPMYGSLYYAKDLRNVRPNQLLDIESRRDSIDSIFAVGPTTNRTFFDDGRDAVDVNRGPWESLEDYVLCRAYRELACLQTSTAFPRPQGFFYGPGQYQPTTSSKQKTLQNYIKVAPFLSPKDKELSKPVLWHPDLHADNIFVNPDRPTEILSIIDWQAVNLSPLFLQARHPSLVEFEGPIPEGLGSISLPDNFNDLSPEEQLEAKKLRAAQSLYKLYDIQLIRQCPEIARALQFKQSLPGQITGLAGSIFSDGEPVVQGMLTKLQEEWSSCIGQSVPCPLSFTPEDKEQQTKDEAKWAYSVELMENFLHQVGAFRGWDGWVNHSNYQHYKERFDNCRDQFIDQHSATEEERNQWRAVWPFADK</sequence>
<evidence type="ECO:0000313" key="7">
    <source>
        <dbReference type="EMBL" id="KAE8151530.1"/>
    </source>
</evidence>
<evidence type="ECO:0000256" key="1">
    <source>
        <dbReference type="ARBA" id="ARBA00004173"/>
    </source>
</evidence>
<comment type="subcellular location">
    <subcellularLocation>
        <location evidence="1">Mitochondrion</location>
    </subcellularLocation>
</comment>
<dbReference type="Proteomes" id="UP000325780">
    <property type="component" value="Unassembled WGS sequence"/>
</dbReference>
<dbReference type="GO" id="GO:0016740">
    <property type="term" value="F:transferase activity"/>
    <property type="evidence" value="ECO:0007669"/>
    <property type="project" value="UniProtKB-KW"/>
</dbReference>
<proteinExistence type="inferred from homology"/>
<dbReference type="InterPro" id="IPR011009">
    <property type="entry name" value="Kinase-like_dom_sf"/>
</dbReference>
<evidence type="ECO:0000256" key="5">
    <source>
        <dbReference type="ARBA" id="ARBA00023128"/>
    </source>
</evidence>
<keyword evidence="5" id="KW-0496">Mitochondrion</keyword>
<dbReference type="PANTHER" id="PTHR36091:SF1">
    <property type="entry name" value="ALTERED INHERITANCE OF MITOCHONDRIA PROTEIN 9, MITOCHONDRIAL"/>
    <property type="match status" value="1"/>
</dbReference>
<name>A0A5N6TYX2_ASPAV</name>
<keyword evidence="8" id="KW-1185">Reference proteome</keyword>
<evidence type="ECO:0000256" key="3">
    <source>
        <dbReference type="ARBA" id="ARBA00016197"/>
    </source>
</evidence>
<keyword evidence="7" id="KW-0808">Transferase</keyword>
<evidence type="ECO:0000313" key="8">
    <source>
        <dbReference type="Proteomes" id="UP000325780"/>
    </source>
</evidence>
<accession>A0A5N6TYX2</accession>
<dbReference type="AlphaFoldDB" id="A0A5N6TYX2"/>
<protein>
    <recommendedName>
        <fullName evidence="3">Altered inheritance of mitochondria protein 9, mitochondrial</fullName>
    </recommendedName>
    <alternativeName>
        <fullName evidence="6">Found in mitochondrial proteome protein 29</fullName>
    </alternativeName>
</protein>